<organism evidence="2 3">
    <name type="scientific">Elysia marginata</name>
    <dbReference type="NCBI Taxonomy" id="1093978"/>
    <lineage>
        <taxon>Eukaryota</taxon>
        <taxon>Metazoa</taxon>
        <taxon>Spiralia</taxon>
        <taxon>Lophotrochozoa</taxon>
        <taxon>Mollusca</taxon>
        <taxon>Gastropoda</taxon>
        <taxon>Heterobranchia</taxon>
        <taxon>Euthyneura</taxon>
        <taxon>Panpulmonata</taxon>
        <taxon>Sacoglossa</taxon>
        <taxon>Placobranchoidea</taxon>
        <taxon>Plakobranchidae</taxon>
        <taxon>Elysia</taxon>
    </lineage>
</organism>
<evidence type="ECO:0000256" key="1">
    <source>
        <dbReference type="SAM" id="SignalP"/>
    </source>
</evidence>
<keyword evidence="1" id="KW-0732">Signal</keyword>
<reference evidence="2 3" key="1">
    <citation type="journal article" date="2021" name="Elife">
        <title>Chloroplast acquisition without the gene transfer in kleptoplastic sea slugs, Plakobranchus ocellatus.</title>
        <authorList>
            <person name="Maeda T."/>
            <person name="Takahashi S."/>
            <person name="Yoshida T."/>
            <person name="Shimamura S."/>
            <person name="Takaki Y."/>
            <person name="Nagai Y."/>
            <person name="Toyoda A."/>
            <person name="Suzuki Y."/>
            <person name="Arimoto A."/>
            <person name="Ishii H."/>
            <person name="Satoh N."/>
            <person name="Nishiyama T."/>
            <person name="Hasebe M."/>
            <person name="Maruyama T."/>
            <person name="Minagawa J."/>
            <person name="Obokata J."/>
            <person name="Shigenobu S."/>
        </authorList>
    </citation>
    <scope>NUCLEOTIDE SEQUENCE [LARGE SCALE GENOMIC DNA]</scope>
</reference>
<dbReference type="AlphaFoldDB" id="A0AAV4GNE1"/>
<feature type="chain" id="PRO_5043741498" evidence="1">
    <location>
        <begin position="28"/>
        <end position="709"/>
    </location>
</feature>
<gene>
    <name evidence="2" type="ORF">ElyMa_000742400</name>
</gene>
<name>A0AAV4GNE1_9GAST</name>
<accession>A0AAV4GNE1</accession>
<dbReference type="EMBL" id="BMAT01001504">
    <property type="protein sequence ID" value="GFR87262.1"/>
    <property type="molecule type" value="Genomic_DNA"/>
</dbReference>
<evidence type="ECO:0000313" key="2">
    <source>
        <dbReference type="EMBL" id="GFR87262.1"/>
    </source>
</evidence>
<evidence type="ECO:0000313" key="3">
    <source>
        <dbReference type="Proteomes" id="UP000762676"/>
    </source>
</evidence>
<proteinExistence type="predicted"/>
<sequence>MFINRHGTIIKTLLCVLVLCFANVSHAIDVSELEPEERFRLLLPYFKKQLNADISIIKKAIEQYSVDTGSPPASLQLLTQNQEYLDGASWSPLNQFGFDYDIEFDRTGEVIVGSLIPSIAQLFDSIRQTDDAVLNELLNNKFTPTKELSPPRIKFSEDNIDDKVADLLVITGSDKATKSRIISYVSPEGESNLATNLLEFYFEVDEVAFVDAVVASGLYDLDDLRFRLTEQQASLNDVKTENIIDKDDEAYEFSLSDEIVLAALSAVEIIAQSGSADSVNVDLVNGSPGINLGQLPAFAVTQLSPGDNVSIDVNAESVDSGVGSVGISLIPDPVFNSVKLINDLDISGDLVVEENVQIDGNKIVRGSALFRQGLVVLGDFDIPSGDVSFDELEANATTYVYTDIVSLPGINFYADENNNDDEIYIRYVNEQGLLINATDQLNLSGKVITFKSRGTGIQNLLLDVVNTSIISDDVKVYGDVDVSDDLVVRGSQEFGDSVDDKLAFRGIIQSTSDDVALKFEGVDRGKEVTPNGKYFIKTEDPISDITLLFEEDNSGSPYKWLGVDVSDTLTLPGDLSLRFSLTQKSSTGINRFSGDVNINDTLLLSKDSSADPSLSIFRADAGQLLAFEGGIPSESFAIYASDNSPNSNNLSGLRGSLALDLANAHLYINTSTSANGGTSWIRLPDDDEAIVQGGNRLRTTMQVGTNDKV</sequence>
<comment type="caution">
    <text evidence="2">The sequence shown here is derived from an EMBL/GenBank/DDBJ whole genome shotgun (WGS) entry which is preliminary data.</text>
</comment>
<dbReference type="Proteomes" id="UP000762676">
    <property type="component" value="Unassembled WGS sequence"/>
</dbReference>
<keyword evidence="3" id="KW-1185">Reference proteome</keyword>
<feature type="signal peptide" evidence="1">
    <location>
        <begin position="1"/>
        <end position="27"/>
    </location>
</feature>
<protein>
    <submittedName>
        <fullName evidence="2">Uncharacterized protein</fullName>
    </submittedName>
</protein>